<dbReference type="Proteomes" id="UP000248340">
    <property type="component" value="Unassembled WGS sequence"/>
</dbReference>
<proteinExistence type="predicted"/>
<dbReference type="RefSeq" id="XP_025485590.1">
    <property type="nucleotide sequence ID" value="XM_025632892.1"/>
</dbReference>
<protein>
    <submittedName>
        <fullName evidence="1">Uncharacterized protein</fullName>
    </submittedName>
</protein>
<dbReference type="GeneID" id="37135633"/>
<dbReference type="VEuPathDB" id="FungiDB:BO82DRAFT_32597"/>
<evidence type="ECO:0000313" key="1">
    <source>
        <dbReference type="EMBL" id="PYH75390.1"/>
    </source>
</evidence>
<keyword evidence="2" id="KW-1185">Reference proteome</keyword>
<sequence>MPGASLLGGLLCSQTPRSTATHRLRLTRARCHPRLVALIAGGLGSPRVRLALGLSCLVSAYRLSPCLVVYSARSHLGLLTFTACGSPMRGVTTAWRFTLLASI</sequence>
<accession>A0A319BVL9</accession>
<name>A0A319BVL9_9EURO</name>
<evidence type="ECO:0000313" key="2">
    <source>
        <dbReference type="Proteomes" id="UP000248340"/>
    </source>
</evidence>
<dbReference type="AlphaFoldDB" id="A0A319BVL9"/>
<gene>
    <name evidence="1" type="ORF">BO82DRAFT_32597</name>
</gene>
<organism evidence="1 2">
    <name type="scientific">Aspergillus uvarum CBS 121591</name>
    <dbReference type="NCBI Taxonomy" id="1448315"/>
    <lineage>
        <taxon>Eukaryota</taxon>
        <taxon>Fungi</taxon>
        <taxon>Dikarya</taxon>
        <taxon>Ascomycota</taxon>
        <taxon>Pezizomycotina</taxon>
        <taxon>Eurotiomycetes</taxon>
        <taxon>Eurotiomycetidae</taxon>
        <taxon>Eurotiales</taxon>
        <taxon>Aspergillaceae</taxon>
        <taxon>Aspergillus</taxon>
        <taxon>Aspergillus subgen. Circumdati</taxon>
    </lineage>
</organism>
<reference evidence="1 2" key="1">
    <citation type="submission" date="2016-12" db="EMBL/GenBank/DDBJ databases">
        <title>The genomes of Aspergillus section Nigri reveals drivers in fungal speciation.</title>
        <authorList>
            <consortium name="DOE Joint Genome Institute"/>
            <person name="Vesth T.C."/>
            <person name="Nybo J."/>
            <person name="Theobald S."/>
            <person name="Brandl J."/>
            <person name="Frisvad J.C."/>
            <person name="Nielsen K.F."/>
            <person name="Lyhne E.K."/>
            <person name="Kogle M.E."/>
            <person name="Kuo A."/>
            <person name="Riley R."/>
            <person name="Clum A."/>
            <person name="Nolan M."/>
            <person name="Lipzen A."/>
            <person name="Salamov A."/>
            <person name="Henrissat B."/>
            <person name="Wiebenga A."/>
            <person name="De Vries R.P."/>
            <person name="Grigoriev I.V."/>
            <person name="Mortensen U.H."/>
            <person name="Andersen M.R."/>
            <person name="Baker S.E."/>
        </authorList>
    </citation>
    <scope>NUCLEOTIDE SEQUENCE [LARGE SCALE GENOMIC DNA]</scope>
    <source>
        <strain evidence="1 2">CBS 121591</strain>
    </source>
</reference>
<dbReference type="EMBL" id="KZ821803">
    <property type="protein sequence ID" value="PYH75390.1"/>
    <property type="molecule type" value="Genomic_DNA"/>
</dbReference>